<dbReference type="KEGG" id="pdi:BDI_3257"/>
<proteinExistence type="predicted"/>
<reference evidence="1 2" key="1">
    <citation type="journal article" date="2007" name="PLoS Biol.">
        <title>Evolution of symbiotic bacteria in the distal human intestine.</title>
        <authorList>
            <person name="Xu J."/>
            <person name="Mahowald M.A."/>
            <person name="Ley R.E."/>
            <person name="Lozupone C.A."/>
            <person name="Hamady M."/>
            <person name="Martens E.C."/>
            <person name="Henrissat B."/>
            <person name="Coutinho P.M."/>
            <person name="Minx P."/>
            <person name="Latreille P."/>
            <person name="Cordum H."/>
            <person name="Van Brunt A."/>
            <person name="Kim K."/>
            <person name="Fulton R.S."/>
            <person name="Fulton L.A."/>
            <person name="Clifton S.W."/>
            <person name="Wilson R.K."/>
            <person name="Knight R.D."/>
            <person name="Gordon J.I."/>
        </authorList>
    </citation>
    <scope>NUCLEOTIDE SEQUENCE [LARGE SCALE GENOMIC DNA]</scope>
    <source>
        <strain evidence="2">ATCC 8503 / DSM 20701 / CIP 104284 / JCM 5825 / NCTC 11152</strain>
    </source>
</reference>
<dbReference type="PaxDb" id="435591-BDI_3257"/>
<accession>A6LGZ8</accession>
<sequence length="104" mass="11647">MMVSIEQVVLSNMIGRMAFSMALSKLLDNAMERINRCISLMRHNSLFFGSHAGASRAVIYYSLACSCSQRGINFFEYISDIMNRAAILPPTASVESHRKLLPDK</sequence>
<evidence type="ECO:0000313" key="1">
    <source>
        <dbReference type="EMBL" id="ABR44962.1"/>
    </source>
</evidence>
<organism evidence="1 2">
    <name type="scientific">Parabacteroides distasonis (strain ATCC 8503 / DSM 20701 / CIP 104284 / JCM 5825 / NCTC 11152)</name>
    <dbReference type="NCBI Taxonomy" id="435591"/>
    <lineage>
        <taxon>Bacteria</taxon>
        <taxon>Pseudomonadati</taxon>
        <taxon>Bacteroidota</taxon>
        <taxon>Bacteroidia</taxon>
        <taxon>Bacteroidales</taxon>
        <taxon>Tannerellaceae</taxon>
        <taxon>Parabacteroides</taxon>
    </lineage>
</organism>
<gene>
    <name evidence="1" type="ordered locus">BDI_3257</name>
</gene>
<dbReference type="Proteomes" id="UP000000566">
    <property type="component" value="Chromosome"/>
</dbReference>
<dbReference type="EMBL" id="CP000140">
    <property type="protein sequence ID" value="ABR44962.1"/>
    <property type="molecule type" value="Genomic_DNA"/>
</dbReference>
<name>A6LGZ8_PARD8</name>
<keyword evidence="2" id="KW-1185">Reference proteome</keyword>
<dbReference type="AlphaFoldDB" id="A6LGZ8"/>
<dbReference type="HOGENOM" id="CLU_023034_5_5_10"/>
<evidence type="ECO:0000313" key="2">
    <source>
        <dbReference type="Proteomes" id="UP000000566"/>
    </source>
</evidence>
<dbReference type="BioCyc" id="PDIS435591:G1G5A-3338-MONOMER"/>
<protein>
    <submittedName>
        <fullName evidence="1">Uncharacterized protein</fullName>
    </submittedName>
</protein>